<protein>
    <recommendedName>
        <fullName evidence="3">THAP-type domain-containing protein</fullName>
    </recommendedName>
</protein>
<gene>
    <name evidence="1" type="ORF">EVAR_79331_1</name>
</gene>
<evidence type="ECO:0000313" key="1">
    <source>
        <dbReference type="EMBL" id="GBP12998.1"/>
    </source>
</evidence>
<proteinExistence type="predicted"/>
<accession>A0A4C1THV3</accession>
<dbReference type="Proteomes" id="UP000299102">
    <property type="component" value="Unassembled WGS sequence"/>
</dbReference>
<sequence>MRTVWLEFARRDPKSFSTKSDLYLCEDHFNAESHSHRLQPVKLQHVQSGETVELCDSIPNGAARSDAPNPCLSLNYNKGTVALHIGLTDEGRGRTVIYSDHMRVGLGPMLGNSVGHQNIQGMKNKELEVSDSSFSICPLLFPSDILLRIYIPTEDAGNALVTLWKSQVSMGN</sequence>
<reference evidence="1 2" key="1">
    <citation type="journal article" date="2019" name="Commun. Biol.">
        <title>The bagworm genome reveals a unique fibroin gene that provides high tensile strength.</title>
        <authorList>
            <person name="Kono N."/>
            <person name="Nakamura H."/>
            <person name="Ohtoshi R."/>
            <person name="Tomita M."/>
            <person name="Numata K."/>
            <person name="Arakawa K."/>
        </authorList>
    </citation>
    <scope>NUCLEOTIDE SEQUENCE [LARGE SCALE GENOMIC DNA]</scope>
</reference>
<dbReference type="OrthoDB" id="8123506at2759"/>
<comment type="caution">
    <text evidence="1">The sequence shown here is derived from an EMBL/GenBank/DDBJ whole genome shotgun (WGS) entry which is preliminary data.</text>
</comment>
<name>A0A4C1THV3_EUMVA</name>
<evidence type="ECO:0008006" key="3">
    <source>
        <dbReference type="Google" id="ProtNLM"/>
    </source>
</evidence>
<dbReference type="EMBL" id="BGZK01000054">
    <property type="protein sequence ID" value="GBP12998.1"/>
    <property type="molecule type" value="Genomic_DNA"/>
</dbReference>
<organism evidence="1 2">
    <name type="scientific">Eumeta variegata</name>
    <name type="common">Bagworm moth</name>
    <name type="synonym">Eumeta japonica</name>
    <dbReference type="NCBI Taxonomy" id="151549"/>
    <lineage>
        <taxon>Eukaryota</taxon>
        <taxon>Metazoa</taxon>
        <taxon>Ecdysozoa</taxon>
        <taxon>Arthropoda</taxon>
        <taxon>Hexapoda</taxon>
        <taxon>Insecta</taxon>
        <taxon>Pterygota</taxon>
        <taxon>Neoptera</taxon>
        <taxon>Endopterygota</taxon>
        <taxon>Lepidoptera</taxon>
        <taxon>Glossata</taxon>
        <taxon>Ditrysia</taxon>
        <taxon>Tineoidea</taxon>
        <taxon>Psychidae</taxon>
        <taxon>Oiketicinae</taxon>
        <taxon>Eumeta</taxon>
    </lineage>
</organism>
<keyword evidence="2" id="KW-1185">Reference proteome</keyword>
<evidence type="ECO:0000313" key="2">
    <source>
        <dbReference type="Proteomes" id="UP000299102"/>
    </source>
</evidence>
<dbReference type="AlphaFoldDB" id="A0A4C1THV3"/>